<dbReference type="SUPFAM" id="SSF52540">
    <property type="entry name" value="P-loop containing nucleoside triphosphate hydrolases"/>
    <property type="match status" value="1"/>
</dbReference>
<dbReference type="FunFam" id="3.40.50.300:FF:000214">
    <property type="entry name" value="Mitofusin 2"/>
    <property type="match status" value="1"/>
</dbReference>
<dbReference type="InterPro" id="IPR045063">
    <property type="entry name" value="Dynamin_N"/>
</dbReference>
<evidence type="ECO:0000256" key="4">
    <source>
        <dbReference type="ARBA" id="ARBA00022787"/>
    </source>
</evidence>
<name>A0A6P8S705_GEOSA</name>
<keyword evidence="14" id="KW-1185">Reference proteome</keyword>
<dbReference type="GO" id="GO:0005741">
    <property type="term" value="C:mitochondrial outer membrane"/>
    <property type="evidence" value="ECO:0007669"/>
    <property type="project" value="UniProtKB-SubCell"/>
</dbReference>
<dbReference type="Pfam" id="PF00350">
    <property type="entry name" value="Dynamin_N"/>
    <property type="match status" value="1"/>
</dbReference>
<evidence type="ECO:0000256" key="10">
    <source>
        <dbReference type="ARBA" id="ARBA00023134"/>
    </source>
</evidence>
<keyword evidence="6" id="KW-0832">Ubl conjugation</keyword>
<evidence type="ECO:0000256" key="7">
    <source>
        <dbReference type="ARBA" id="ARBA00022989"/>
    </source>
</evidence>
<evidence type="ECO:0000313" key="14">
    <source>
        <dbReference type="Proteomes" id="UP000515159"/>
    </source>
</evidence>
<reference evidence="15 16" key="1">
    <citation type="submission" date="2025-04" db="UniProtKB">
        <authorList>
            <consortium name="RefSeq"/>
        </authorList>
    </citation>
    <scope>IDENTIFICATION</scope>
</reference>
<evidence type="ECO:0000256" key="6">
    <source>
        <dbReference type="ARBA" id="ARBA00022843"/>
    </source>
</evidence>
<evidence type="ECO:0000256" key="5">
    <source>
        <dbReference type="ARBA" id="ARBA00022801"/>
    </source>
</evidence>
<feature type="domain" description="Dynamin-type G" evidence="13">
    <location>
        <begin position="73"/>
        <end position="322"/>
    </location>
</feature>
<evidence type="ECO:0000313" key="15">
    <source>
        <dbReference type="RefSeq" id="XP_033813897.1"/>
    </source>
</evidence>
<dbReference type="RefSeq" id="XP_033813897.1">
    <property type="nucleotide sequence ID" value="XM_033958006.1"/>
</dbReference>
<dbReference type="SUPFAM" id="SSF111479">
    <property type="entry name" value="Fzo-like conserved region"/>
    <property type="match status" value="1"/>
</dbReference>
<gene>
    <name evidence="15 16" type="primary">MFN1</name>
</gene>
<dbReference type="PANTHER" id="PTHR10465">
    <property type="entry name" value="TRANSMEMBRANE GTPASE FZO1"/>
    <property type="match status" value="1"/>
</dbReference>
<dbReference type="PANTHER" id="PTHR10465:SF2">
    <property type="entry name" value="MITOFUSIN-1"/>
    <property type="match status" value="1"/>
</dbReference>
<dbReference type="FunFam" id="1.20.5.110:FF:000012">
    <property type="entry name" value="Mitofusin 2"/>
    <property type="match status" value="1"/>
</dbReference>
<keyword evidence="8 12" id="KW-0175">Coiled coil</keyword>
<accession>A0A6P8S705</accession>
<keyword evidence="9" id="KW-0496">Mitochondrion</keyword>
<dbReference type="KEGG" id="gsh:117366543"/>
<keyword evidence="7" id="KW-1133">Transmembrane helix</keyword>
<dbReference type="InterPro" id="IPR006884">
    <property type="entry name" value="Fzo/mitofusin_HR2"/>
</dbReference>
<keyword evidence="4" id="KW-1000">Mitochondrion outer membrane</keyword>
<dbReference type="GO" id="GO:0051646">
    <property type="term" value="P:mitochondrion localization"/>
    <property type="evidence" value="ECO:0007669"/>
    <property type="project" value="TreeGrafter"/>
</dbReference>
<dbReference type="GO" id="GO:0003924">
    <property type="term" value="F:GTPase activity"/>
    <property type="evidence" value="ECO:0007669"/>
    <property type="project" value="InterPro"/>
</dbReference>
<dbReference type="Gene3D" id="1.20.5.110">
    <property type="match status" value="1"/>
</dbReference>
<evidence type="ECO:0000256" key="12">
    <source>
        <dbReference type="SAM" id="Coils"/>
    </source>
</evidence>
<dbReference type="Gene3D" id="3.40.50.300">
    <property type="entry name" value="P-loop containing nucleotide triphosphate hydrolases"/>
    <property type="match status" value="1"/>
</dbReference>
<keyword evidence="3" id="KW-0547">Nucleotide-binding</keyword>
<evidence type="ECO:0000259" key="13">
    <source>
        <dbReference type="PROSITE" id="PS51718"/>
    </source>
</evidence>
<dbReference type="InterPro" id="IPR027417">
    <property type="entry name" value="P-loop_NTPase"/>
</dbReference>
<dbReference type="OrthoDB" id="6256226at2759"/>
<proteinExistence type="predicted"/>
<dbReference type="GeneID" id="117366543"/>
<dbReference type="GO" id="GO:0008053">
    <property type="term" value="P:mitochondrial fusion"/>
    <property type="evidence" value="ECO:0007669"/>
    <property type="project" value="InterPro"/>
</dbReference>
<keyword evidence="5" id="KW-0378">Hydrolase</keyword>
<evidence type="ECO:0000256" key="8">
    <source>
        <dbReference type="ARBA" id="ARBA00023054"/>
    </source>
</evidence>
<dbReference type="Proteomes" id="UP000515159">
    <property type="component" value="Chromosome 9"/>
</dbReference>
<evidence type="ECO:0000256" key="11">
    <source>
        <dbReference type="ARBA" id="ARBA00023136"/>
    </source>
</evidence>
<evidence type="ECO:0000256" key="3">
    <source>
        <dbReference type="ARBA" id="ARBA00022741"/>
    </source>
</evidence>
<keyword evidence="10" id="KW-0342">GTP-binding</keyword>
<comment type="subcellular location">
    <subcellularLocation>
        <location evidence="1">Mitochondrion outer membrane</location>
        <topology evidence="1">Multi-pass membrane protein</topology>
    </subcellularLocation>
</comment>
<keyword evidence="2" id="KW-0812">Transmembrane</keyword>
<dbReference type="Pfam" id="PF04799">
    <property type="entry name" value="Fzo_mitofusin"/>
    <property type="match status" value="1"/>
</dbReference>
<dbReference type="RefSeq" id="XP_033813899.1">
    <property type="nucleotide sequence ID" value="XM_033958008.1"/>
</dbReference>
<dbReference type="PROSITE" id="PS51718">
    <property type="entry name" value="G_DYNAMIN_2"/>
    <property type="match status" value="1"/>
</dbReference>
<dbReference type="AlphaFoldDB" id="A0A6P8S705"/>
<dbReference type="GO" id="GO:0005525">
    <property type="term" value="F:GTP binding"/>
    <property type="evidence" value="ECO:0007669"/>
    <property type="project" value="UniProtKB-KW"/>
</dbReference>
<sequence>MEQASTSPLKHFVQAKRTITAVFEQLLNYATEGAEFVAATFMNPELENIVTEDKLSEIQAYKTKLAVIGEMLSRRHMKVAFFGRTSSGKSTVINSMLWDKVLPSGIGHTTNCFLSVEGTDGDKAYLLTEGSEEEKSVKTVNQLAHALHMDKDLKAGCLVHVFWPKAKCAILRDDLVLVDSPGTDVTTELDSWIDKFCLDADVFVLVANSESTLMNTEKHFFHKVNERLSKPNIFILNNRWDASVAEPEYMEDVRRQHTERCQSFLVDELKVVDRSEAQNRIFFVSAKEVLNVRMHKAQGMPEAGGALAEGFKIRLQEFQKFEQLFEECISQSAVKTKFEQHTIRAKQILNTVKNTMDTINVAAADKRVHAMEEREDQIDRLYFVQNQLALLTEDIKKRIKEVTEEVASKVSSAMTDEICRLSLLVDEFTSDFHPAFEVLKIYKNDLNIHIEEGMGRNLADRCNNAVNASMQQAQEDMLANLMPLLPSGVQCNHYTLIPCRKFDLSYDLNCDKLCSDFQEDVEFHFSLGWTSLVNRLLVPDSTRKLLLGFAEPVFQIPRSLPTTPSATSMPTFTRDALSQQEFMMSTVTALASLTSRTSMSVLVVGGVIWKTLGWKLIALSLSSYGVLYLYERLSWTTKAKERTFKQQFVNYATNKLQMIVSFTSANCSHQVQQEMATTFTRLCQQVGITEKNLEHSIARLSTEIDQLEKIQSNSKLQRNKAVHLEKELDEFARHFLHWNI</sequence>
<protein>
    <submittedName>
        <fullName evidence="15 16">Mitofusin-1</fullName>
    </submittedName>
</protein>
<keyword evidence="11" id="KW-0472">Membrane</keyword>
<feature type="coiled-coil region" evidence="12">
    <location>
        <begin position="690"/>
        <end position="727"/>
    </location>
</feature>
<evidence type="ECO:0000256" key="9">
    <source>
        <dbReference type="ARBA" id="ARBA00023128"/>
    </source>
</evidence>
<dbReference type="InterPro" id="IPR030381">
    <property type="entry name" value="G_DYNAMIN_dom"/>
</dbReference>
<dbReference type="CDD" id="cd09912">
    <property type="entry name" value="DLP_2"/>
    <property type="match status" value="1"/>
</dbReference>
<evidence type="ECO:0000313" key="16">
    <source>
        <dbReference type="RefSeq" id="XP_033813899.1"/>
    </source>
</evidence>
<evidence type="ECO:0000256" key="2">
    <source>
        <dbReference type="ARBA" id="ARBA00022692"/>
    </source>
</evidence>
<organism evidence="14 16">
    <name type="scientific">Geotrypetes seraphini</name>
    <name type="common">Gaboon caecilian</name>
    <name type="synonym">Caecilia seraphini</name>
    <dbReference type="NCBI Taxonomy" id="260995"/>
    <lineage>
        <taxon>Eukaryota</taxon>
        <taxon>Metazoa</taxon>
        <taxon>Chordata</taxon>
        <taxon>Craniata</taxon>
        <taxon>Vertebrata</taxon>
        <taxon>Euteleostomi</taxon>
        <taxon>Amphibia</taxon>
        <taxon>Gymnophiona</taxon>
        <taxon>Geotrypetes</taxon>
    </lineage>
</organism>
<dbReference type="InterPro" id="IPR027094">
    <property type="entry name" value="Mitofusin_fam"/>
</dbReference>
<evidence type="ECO:0000256" key="1">
    <source>
        <dbReference type="ARBA" id="ARBA00004374"/>
    </source>
</evidence>
<dbReference type="CTD" id="55669"/>